<evidence type="ECO:0000313" key="6">
    <source>
        <dbReference type="EMBL" id="MBC8543107.1"/>
    </source>
</evidence>
<dbReference type="SMART" id="SM00382">
    <property type="entry name" value="AAA"/>
    <property type="match status" value="1"/>
</dbReference>
<dbReference type="GO" id="GO:0005524">
    <property type="term" value="F:ATP binding"/>
    <property type="evidence" value="ECO:0007669"/>
    <property type="project" value="UniProtKB-KW"/>
</dbReference>
<keyword evidence="7" id="KW-1185">Reference proteome</keyword>
<comment type="caution">
    <text evidence="6">The sequence shown here is derived from an EMBL/GenBank/DDBJ whole genome shotgun (WGS) entry which is preliminary data.</text>
</comment>
<keyword evidence="4 6" id="KW-0067">ATP-binding</keyword>
<dbReference type="PROSITE" id="PS00211">
    <property type="entry name" value="ABC_TRANSPORTER_1"/>
    <property type="match status" value="1"/>
</dbReference>
<reference evidence="6" key="1">
    <citation type="submission" date="2020-08" db="EMBL/GenBank/DDBJ databases">
        <title>Genome public.</title>
        <authorList>
            <person name="Liu C."/>
            <person name="Sun Q."/>
        </authorList>
    </citation>
    <scope>NUCLEOTIDE SEQUENCE</scope>
    <source>
        <strain evidence="6">NSJ-32</strain>
    </source>
</reference>
<dbReference type="Proteomes" id="UP000657006">
    <property type="component" value="Unassembled WGS sequence"/>
</dbReference>
<evidence type="ECO:0000256" key="4">
    <source>
        <dbReference type="ARBA" id="ARBA00022840"/>
    </source>
</evidence>
<dbReference type="InterPro" id="IPR003593">
    <property type="entry name" value="AAA+_ATPase"/>
</dbReference>
<dbReference type="Gene3D" id="3.40.50.300">
    <property type="entry name" value="P-loop containing nucleotide triphosphate hydrolases"/>
    <property type="match status" value="1"/>
</dbReference>
<comment type="similarity">
    <text evidence="1">Belongs to the ABC transporter superfamily.</text>
</comment>
<dbReference type="RefSeq" id="WP_177717186.1">
    <property type="nucleotide sequence ID" value="NZ_JACRSQ010000007.1"/>
</dbReference>
<evidence type="ECO:0000256" key="3">
    <source>
        <dbReference type="ARBA" id="ARBA00022741"/>
    </source>
</evidence>
<accession>A0A926HWV2</accession>
<dbReference type="InterPro" id="IPR003439">
    <property type="entry name" value="ABC_transporter-like_ATP-bd"/>
</dbReference>
<dbReference type="SUPFAM" id="SSF52540">
    <property type="entry name" value="P-loop containing nucleoside triphosphate hydrolases"/>
    <property type="match status" value="1"/>
</dbReference>
<keyword evidence="3" id="KW-0547">Nucleotide-binding</keyword>
<dbReference type="GO" id="GO:0016887">
    <property type="term" value="F:ATP hydrolysis activity"/>
    <property type="evidence" value="ECO:0007669"/>
    <property type="project" value="InterPro"/>
</dbReference>
<dbReference type="InterPro" id="IPR027417">
    <property type="entry name" value="P-loop_NTPase"/>
</dbReference>
<proteinExistence type="inferred from homology"/>
<dbReference type="AlphaFoldDB" id="A0A926HWV2"/>
<gene>
    <name evidence="6" type="ORF">H8730_06080</name>
</gene>
<organism evidence="6 7">
    <name type="scientific">Bianquea renquensis</name>
    <dbReference type="NCBI Taxonomy" id="2763661"/>
    <lineage>
        <taxon>Bacteria</taxon>
        <taxon>Bacillati</taxon>
        <taxon>Bacillota</taxon>
        <taxon>Clostridia</taxon>
        <taxon>Eubacteriales</taxon>
        <taxon>Bianqueaceae</taxon>
        <taxon>Bianquea</taxon>
    </lineage>
</organism>
<keyword evidence="2" id="KW-0813">Transport</keyword>
<dbReference type="PROSITE" id="PS50893">
    <property type="entry name" value="ABC_TRANSPORTER_2"/>
    <property type="match status" value="1"/>
</dbReference>
<sequence>MESILSIENVSKYFGGKAAVEQFSLSVGEGEIFGLLGPNGAGKTTLIKMIVGHLRVDSGSIMVCGHAIGQEFEAAMSSVGAIVENPAHYLYMSGYENLKLTSMLHTDVERGRIREVIEQTGLQSRIHDKVKRYSLGMRQRLALAQTILHRPKLLVLDEPTNGLDPAGIKDLREILQNLAREGMTVVVSSHILSEMSLLCTRIGIMRSGRLVADSSAQALQRSQYGKIRLRVGQPGEAVQILESQFTDIAVEVQEDVLLVGGDALDSGQLNRMLVLNDVDVYEVGEQKETLEDAFMELTGGGGIA</sequence>
<evidence type="ECO:0000256" key="2">
    <source>
        <dbReference type="ARBA" id="ARBA00022448"/>
    </source>
</evidence>
<evidence type="ECO:0000256" key="1">
    <source>
        <dbReference type="ARBA" id="ARBA00005417"/>
    </source>
</evidence>
<dbReference type="PANTHER" id="PTHR43335">
    <property type="entry name" value="ABC TRANSPORTER, ATP-BINDING PROTEIN"/>
    <property type="match status" value="1"/>
</dbReference>
<dbReference type="InterPro" id="IPR017871">
    <property type="entry name" value="ABC_transporter-like_CS"/>
</dbReference>
<dbReference type="EMBL" id="JACRSQ010000007">
    <property type="protein sequence ID" value="MBC8543107.1"/>
    <property type="molecule type" value="Genomic_DNA"/>
</dbReference>
<feature type="domain" description="ABC transporter" evidence="5">
    <location>
        <begin position="5"/>
        <end position="232"/>
    </location>
</feature>
<dbReference type="PANTHER" id="PTHR43335:SF4">
    <property type="entry name" value="ABC TRANSPORTER, ATP-BINDING PROTEIN"/>
    <property type="match status" value="1"/>
</dbReference>
<evidence type="ECO:0000259" key="5">
    <source>
        <dbReference type="PROSITE" id="PS50893"/>
    </source>
</evidence>
<dbReference type="Pfam" id="PF00005">
    <property type="entry name" value="ABC_tran"/>
    <property type="match status" value="1"/>
</dbReference>
<evidence type="ECO:0000313" key="7">
    <source>
        <dbReference type="Proteomes" id="UP000657006"/>
    </source>
</evidence>
<protein>
    <submittedName>
        <fullName evidence="6">ABC transporter ATP-binding protein</fullName>
    </submittedName>
</protein>
<name>A0A926HWV2_9FIRM</name>